<organism evidence="2 3">
    <name type="scientific">Cloeon dipterum</name>
    <dbReference type="NCBI Taxonomy" id="197152"/>
    <lineage>
        <taxon>Eukaryota</taxon>
        <taxon>Metazoa</taxon>
        <taxon>Ecdysozoa</taxon>
        <taxon>Arthropoda</taxon>
        <taxon>Hexapoda</taxon>
        <taxon>Insecta</taxon>
        <taxon>Pterygota</taxon>
        <taxon>Palaeoptera</taxon>
        <taxon>Ephemeroptera</taxon>
        <taxon>Pisciforma</taxon>
        <taxon>Baetidae</taxon>
        <taxon>Cloeon</taxon>
    </lineage>
</organism>
<dbReference type="Pfam" id="PF16045">
    <property type="entry name" value="LisH_2"/>
    <property type="match status" value="1"/>
</dbReference>
<name>A0A8S1CSS6_9INSE</name>
<keyword evidence="3" id="KW-1185">Reference proteome</keyword>
<evidence type="ECO:0000313" key="2">
    <source>
        <dbReference type="EMBL" id="CAB3370968.1"/>
    </source>
</evidence>
<dbReference type="AlphaFoldDB" id="A0A8S1CSS6"/>
<evidence type="ECO:0008006" key="4">
    <source>
        <dbReference type="Google" id="ProtNLM"/>
    </source>
</evidence>
<accession>A0A8S1CSS6</accession>
<reference evidence="2 3" key="1">
    <citation type="submission" date="2020-04" db="EMBL/GenBank/DDBJ databases">
        <authorList>
            <person name="Alioto T."/>
            <person name="Alioto T."/>
            <person name="Gomez Garrido J."/>
        </authorList>
    </citation>
    <scope>NUCLEOTIDE SEQUENCE [LARGE SCALE GENOMIC DNA]</scope>
</reference>
<gene>
    <name evidence="2" type="ORF">CLODIP_2_CD08349</name>
</gene>
<feature type="coiled-coil region" evidence="1">
    <location>
        <begin position="416"/>
        <end position="443"/>
    </location>
</feature>
<dbReference type="InterPro" id="IPR006594">
    <property type="entry name" value="LisH"/>
</dbReference>
<evidence type="ECO:0000256" key="1">
    <source>
        <dbReference type="SAM" id="Coils"/>
    </source>
</evidence>
<comment type="caution">
    <text evidence="2">The sequence shown here is derived from an EMBL/GenBank/DDBJ whole genome shotgun (WGS) entry which is preliminary data.</text>
</comment>
<dbReference type="Proteomes" id="UP000494165">
    <property type="component" value="Unassembled WGS sequence"/>
</dbReference>
<keyword evidence="1" id="KW-0175">Coiled coil</keyword>
<evidence type="ECO:0000313" key="3">
    <source>
        <dbReference type="Proteomes" id="UP000494165"/>
    </source>
</evidence>
<feature type="coiled-coil region" evidence="1">
    <location>
        <begin position="334"/>
        <end position="368"/>
    </location>
</feature>
<protein>
    <recommendedName>
        <fullName evidence="4">LisH domain-containing protein</fullName>
    </recommendedName>
</protein>
<dbReference type="EMBL" id="CADEPI010000057">
    <property type="protein sequence ID" value="CAB3370968.1"/>
    <property type="molecule type" value="Genomic_DNA"/>
</dbReference>
<feature type="coiled-coil region" evidence="1">
    <location>
        <begin position="202"/>
        <end position="288"/>
    </location>
</feature>
<proteinExistence type="predicted"/>
<sequence>MEEKMSKKAELERIFSQLLNAPELRSEVRGYLRHRLFTALHHSRLGHSLNQLPDSHPVSPKLQTLNLLIAEYLLKQRHHFTLSVFSCEAPNVSCISPNIPEMLKLRASEGSGSQIFSKEDICDITDTLGLPKDCAPIIKLSSKYLEGKDQAFITCLMRSLPDFFEHAINISTKSDDHTVKNQDTVDHQEIERIYQKQILSLTENFQTELHEKNEKIKELQLLLLDNSDTQEQNKRIETLTRNLKQMEIQFKNFEAAKHQEFLGLKQLNRSLENEMQELQGELETRKKHLRDEEFRVEREKLALKRNKKKLIKHQKQLDEVSIALTEHFPDQSKLPALEIQLQMKDQEISELRSRCQSLQEENKILQSLSTQQRGRIDSLNDKVSSLVGELHLARERALRARQTTSDVDSSPTDDVVKDARRRIRSLEEEFEAIEKQHKDYKNKSGSSLTLKISGLQTEQPPAVSPRHTPFTSSIATKSPRMIMVEEIQSSLKSLQESIKANPERLRQSKFDQSRLKILDISASSISSESTGIELKLRGEEKACSGVKTAFLKDLSESISPIPIIKSEVPLSPRHHIPEVDSATQLPLASVEKENQKTTFESDKQETSLAKISFQAEPLGTSEELKLTIPNATETVRRLEFSVIDSRIEGDGVVESSTSEDKSVPHVTGGVVDDDNFWDL</sequence>
<dbReference type="OrthoDB" id="206339at2759"/>